<sequence>MYPKDLLKLIHYLKKLSGVGAKTAERFAFELINYSDFELDDLGDLIKNLKKNILHCDTCGCLIAQDTCKFCDSSLRDSKKICIVSSFKDVFLLEKTKTYNGFYHILETLISPIEGKEIDEENIIRLKKRIEKFPINEVIIALDSTIEGDATSLYIKEELLDYKVNVSRLAFGLPIGTSLDYIDSTTLSQAFVGRQSF</sequence>
<dbReference type="GO" id="GO:0008270">
    <property type="term" value="F:zinc ion binding"/>
    <property type="evidence" value="ECO:0007669"/>
    <property type="project" value="UniProtKB-KW"/>
</dbReference>
<evidence type="ECO:0000256" key="6">
    <source>
        <dbReference type="ARBA" id="ARBA00023204"/>
    </source>
</evidence>
<dbReference type="GO" id="GO:0006310">
    <property type="term" value="P:DNA recombination"/>
    <property type="evidence" value="ECO:0007669"/>
    <property type="project" value="UniProtKB-KW"/>
</dbReference>
<evidence type="ECO:0000256" key="5">
    <source>
        <dbReference type="ARBA" id="ARBA00023172"/>
    </source>
</evidence>
<organism evidence="8">
    <name type="scientific">marine sediment metagenome</name>
    <dbReference type="NCBI Taxonomy" id="412755"/>
    <lineage>
        <taxon>unclassified sequences</taxon>
        <taxon>metagenomes</taxon>
        <taxon>ecological metagenomes</taxon>
    </lineage>
</organism>
<dbReference type="GO" id="GO:0006281">
    <property type="term" value="P:DNA repair"/>
    <property type="evidence" value="ECO:0007669"/>
    <property type="project" value="UniProtKB-KW"/>
</dbReference>
<dbReference type="SMART" id="SM00493">
    <property type="entry name" value="TOPRIM"/>
    <property type="match status" value="1"/>
</dbReference>
<dbReference type="EMBL" id="LAZR01007478">
    <property type="protein sequence ID" value="KKM85002.1"/>
    <property type="molecule type" value="Genomic_DNA"/>
</dbReference>
<dbReference type="InterPro" id="IPR023627">
    <property type="entry name" value="Rcmb_RecR"/>
</dbReference>
<evidence type="ECO:0000256" key="3">
    <source>
        <dbReference type="ARBA" id="ARBA00022771"/>
    </source>
</evidence>
<keyword evidence="4" id="KW-0862">Zinc</keyword>
<keyword evidence="3" id="KW-0863">Zinc-finger</keyword>
<keyword evidence="5" id="KW-0233">DNA recombination</keyword>
<evidence type="ECO:0000256" key="4">
    <source>
        <dbReference type="ARBA" id="ARBA00022833"/>
    </source>
</evidence>
<dbReference type="Gene3D" id="3.40.1360.10">
    <property type="match status" value="1"/>
</dbReference>
<reference evidence="8" key="1">
    <citation type="journal article" date="2015" name="Nature">
        <title>Complex archaea that bridge the gap between prokaryotes and eukaryotes.</title>
        <authorList>
            <person name="Spang A."/>
            <person name="Saw J.H."/>
            <person name="Jorgensen S.L."/>
            <person name="Zaremba-Niedzwiedzka K."/>
            <person name="Martijn J."/>
            <person name="Lind A.E."/>
            <person name="van Eijk R."/>
            <person name="Schleper C."/>
            <person name="Guy L."/>
            <person name="Ettema T.J."/>
        </authorList>
    </citation>
    <scope>NUCLEOTIDE SEQUENCE</scope>
</reference>
<dbReference type="GO" id="GO:0003677">
    <property type="term" value="F:DNA binding"/>
    <property type="evidence" value="ECO:0007669"/>
    <property type="project" value="InterPro"/>
</dbReference>
<dbReference type="Pfam" id="PF13662">
    <property type="entry name" value="Toprim_4"/>
    <property type="match status" value="1"/>
</dbReference>
<dbReference type="Pfam" id="PF21175">
    <property type="entry name" value="RecR_C"/>
    <property type="match status" value="1"/>
</dbReference>
<name>A0A0F9NUM8_9ZZZZ</name>
<dbReference type="AlphaFoldDB" id="A0A0F9NUM8"/>
<evidence type="ECO:0000256" key="1">
    <source>
        <dbReference type="ARBA" id="ARBA00022723"/>
    </source>
</evidence>
<feature type="domain" description="Toprim" evidence="7">
    <location>
        <begin position="79"/>
        <end position="174"/>
    </location>
</feature>
<dbReference type="NCBIfam" id="TIGR00615">
    <property type="entry name" value="recR"/>
    <property type="match status" value="1"/>
</dbReference>
<dbReference type="PANTHER" id="PTHR30446:SF0">
    <property type="entry name" value="RECOMBINATION PROTEIN RECR"/>
    <property type="match status" value="1"/>
</dbReference>
<keyword evidence="1" id="KW-0479">Metal-binding</keyword>
<dbReference type="Gene3D" id="1.10.8.420">
    <property type="entry name" value="RecR Domain 1"/>
    <property type="match status" value="1"/>
</dbReference>
<keyword evidence="2" id="KW-0227">DNA damage</keyword>
<dbReference type="HAMAP" id="MF_00017">
    <property type="entry name" value="RecR"/>
    <property type="match status" value="1"/>
</dbReference>
<evidence type="ECO:0000256" key="2">
    <source>
        <dbReference type="ARBA" id="ARBA00022763"/>
    </source>
</evidence>
<dbReference type="Gene3D" id="6.10.250.240">
    <property type="match status" value="1"/>
</dbReference>
<dbReference type="InterPro" id="IPR000093">
    <property type="entry name" value="DNA_Rcmb_RecR"/>
</dbReference>
<comment type="caution">
    <text evidence="8">The sequence shown here is derived from an EMBL/GenBank/DDBJ whole genome shotgun (WGS) entry which is preliminary data.</text>
</comment>
<evidence type="ECO:0000259" key="7">
    <source>
        <dbReference type="PROSITE" id="PS50880"/>
    </source>
</evidence>
<dbReference type="InterPro" id="IPR006171">
    <property type="entry name" value="TOPRIM_dom"/>
</dbReference>
<dbReference type="SUPFAM" id="SSF111304">
    <property type="entry name" value="Recombination protein RecR"/>
    <property type="match status" value="1"/>
</dbReference>
<protein>
    <recommendedName>
        <fullName evidence="7">Toprim domain-containing protein</fullName>
    </recommendedName>
</protein>
<dbReference type="PROSITE" id="PS50880">
    <property type="entry name" value="TOPRIM"/>
    <property type="match status" value="1"/>
</dbReference>
<proteinExistence type="inferred from homology"/>
<dbReference type="InterPro" id="IPR034137">
    <property type="entry name" value="TOPRIM_RecR"/>
</dbReference>
<accession>A0A0F9NUM8</accession>
<dbReference type="CDD" id="cd01025">
    <property type="entry name" value="TOPRIM_recR"/>
    <property type="match status" value="1"/>
</dbReference>
<gene>
    <name evidence="8" type="ORF">LCGC14_1293480</name>
</gene>
<dbReference type="PANTHER" id="PTHR30446">
    <property type="entry name" value="RECOMBINATION PROTEIN RECR"/>
    <property type="match status" value="1"/>
</dbReference>
<keyword evidence="6" id="KW-0234">DNA repair</keyword>
<evidence type="ECO:0000313" key="8">
    <source>
        <dbReference type="EMBL" id="KKM85002.1"/>
    </source>
</evidence>
<dbReference type="Pfam" id="PF21176">
    <property type="entry name" value="RecR_HhH"/>
    <property type="match status" value="1"/>
</dbReference>